<dbReference type="EMBL" id="OY731398">
    <property type="protein sequence ID" value="CAJ1877307.1"/>
    <property type="molecule type" value="Genomic_DNA"/>
</dbReference>
<protein>
    <submittedName>
        <fullName evidence="2">Uncharacterized protein</fullName>
    </submittedName>
</protein>
<name>A0AA86RPV0_9FABA</name>
<proteinExistence type="predicted"/>
<dbReference type="GO" id="GO:0005739">
    <property type="term" value="C:mitochondrion"/>
    <property type="evidence" value="ECO:0007669"/>
    <property type="project" value="TreeGrafter"/>
</dbReference>
<dbReference type="PANTHER" id="PTHR33509:SF5">
    <property type="entry name" value="PROTEIN SENESCENCE-ASSOCIATED GENE 21, MITOCHONDRIAL"/>
    <property type="match status" value="1"/>
</dbReference>
<accession>A0AA86RPV0</accession>
<dbReference type="PANTHER" id="PTHR33509">
    <property type="entry name" value="LATE EMBRYOGENIS ABUNDANT PROTEIN 2-RELATED"/>
    <property type="match status" value="1"/>
</dbReference>
<dbReference type="GO" id="GO:0006950">
    <property type="term" value="P:response to stress"/>
    <property type="evidence" value="ECO:0007669"/>
    <property type="project" value="TreeGrafter"/>
</dbReference>
<dbReference type="InterPro" id="IPR004926">
    <property type="entry name" value="LEA_3a"/>
</dbReference>
<keyword evidence="1" id="KW-0732">Signal</keyword>
<dbReference type="Proteomes" id="UP001189624">
    <property type="component" value="Chromosome 1"/>
</dbReference>
<evidence type="ECO:0000313" key="3">
    <source>
        <dbReference type="Proteomes" id="UP001189624"/>
    </source>
</evidence>
<evidence type="ECO:0000313" key="2">
    <source>
        <dbReference type="EMBL" id="CAJ1877307.1"/>
    </source>
</evidence>
<dbReference type="Pfam" id="PF03242">
    <property type="entry name" value="LEA_3a"/>
    <property type="match status" value="1"/>
</dbReference>
<reference evidence="2" key="1">
    <citation type="submission" date="2023-10" db="EMBL/GenBank/DDBJ databases">
        <authorList>
            <person name="Domelevo Entfellner J.-B."/>
        </authorList>
    </citation>
    <scope>NUCLEOTIDE SEQUENCE</scope>
</reference>
<sequence>MARSFTNVNFVSSLLLQGFANALTRRGYAVASQNATRGGVVSMNKIGTPTSGEDKGVSPYKVSWVPDPVTGYYKPENINEVDVAELRATLLVKKMKSSSKANGKQLVFYEVEEACVTSMFQMKPIVEGFGRFHFVVDSGLDCGGNE</sequence>
<gene>
    <name evidence="2" type="ORF">AYBTSS11_LOCUS2586</name>
</gene>
<feature type="chain" id="PRO_5041655255" evidence="1">
    <location>
        <begin position="23"/>
        <end position="146"/>
    </location>
</feature>
<organism evidence="2 3">
    <name type="scientific">Sphenostylis stenocarpa</name>
    <dbReference type="NCBI Taxonomy" id="92480"/>
    <lineage>
        <taxon>Eukaryota</taxon>
        <taxon>Viridiplantae</taxon>
        <taxon>Streptophyta</taxon>
        <taxon>Embryophyta</taxon>
        <taxon>Tracheophyta</taxon>
        <taxon>Spermatophyta</taxon>
        <taxon>Magnoliopsida</taxon>
        <taxon>eudicotyledons</taxon>
        <taxon>Gunneridae</taxon>
        <taxon>Pentapetalae</taxon>
        <taxon>rosids</taxon>
        <taxon>fabids</taxon>
        <taxon>Fabales</taxon>
        <taxon>Fabaceae</taxon>
        <taxon>Papilionoideae</taxon>
        <taxon>50 kb inversion clade</taxon>
        <taxon>NPAAA clade</taxon>
        <taxon>indigoferoid/millettioid clade</taxon>
        <taxon>Phaseoleae</taxon>
        <taxon>Sphenostylis</taxon>
    </lineage>
</organism>
<dbReference type="Gramene" id="rna-AYBTSS11_LOCUS2586">
    <property type="protein sequence ID" value="CAJ1877307.1"/>
    <property type="gene ID" value="gene-AYBTSS11_LOCUS2586"/>
</dbReference>
<feature type="signal peptide" evidence="1">
    <location>
        <begin position="1"/>
        <end position="22"/>
    </location>
</feature>
<evidence type="ECO:0000256" key="1">
    <source>
        <dbReference type="SAM" id="SignalP"/>
    </source>
</evidence>
<keyword evidence="3" id="KW-1185">Reference proteome</keyword>
<dbReference type="AlphaFoldDB" id="A0AA86RPV0"/>